<dbReference type="EMBL" id="AFBQ01000023">
    <property type="protein sequence ID" value="EHY32417.1"/>
    <property type="molecule type" value="Genomic_DNA"/>
</dbReference>
<keyword evidence="5" id="KW-0560">Oxidoreductase</keyword>
<dbReference type="PRINTS" id="PR00368">
    <property type="entry name" value="FADPNR"/>
</dbReference>
<dbReference type="HOGENOM" id="CLU_003291_1_2_4"/>
<dbReference type="InterPro" id="IPR050260">
    <property type="entry name" value="FAD-bd_OxRdtase"/>
</dbReference>
<dbReference type="STRING" id="762967.HMPREF9440_00193"/>
<dbReference type="Gene3D" id="3.40.250.10">
    <property type="entry name" value="Rhodanese-like domain"/>
    <property type="match status" value="1"/>
</dbReference>
<evidence type="ECO:0000256" key="1">
    <source>
        <dbReference type="ARBA" id="ARBA00001974"/>
    </source>
</evidence>
<dbReference type="SMART" id="SM00450">
    <property type="entry name" value="RHOD"/>
    <property type="match status" value="1"/>
</dbReference>
<dbReference type="PRINTS" id="PR00411">
    <property type="entry name" value="PNDRDTASEI"/>
</dbReference>
<dbReference type="Pfam" id="PF00581">
    <property type="entry name" value="Rhodanese"/>
    <property type="match status" value="1"/>
</dbReference>
<dbReference type="InterPro" id="IPR016156">
    <property type="entry name" value="FAD/NAD-linked_Rdtase_dimer_sf"/>
</dbReference>
<dbReference type="PANTHER" id="PTHR43429">
    <property type="entry name" value="PYRIDINE NUCLEOTIDE-DISULFIDE OXIDOREDUCTASE DOMAIN-CONTAINING"/>
    <property type="match status" value="1"/>
</dbReference>
<dbReference type="Pfam" id="PF02852">
    <property type="entry name" value="Pyr_redox_dim"/>
    <property type="match status" value="1"/>
</dbReference>
<organism evidence="8 9">
    <name type="scientific">Sutterella parvirubra YIT 11816</name>
    <dbReference type="NCBI Taxonomy" id="762967"/>
    <lineage>
        <taxon>Bacteria</taxon>
        <taxon>Pseudomonadati</taxon>
        <taxon>Pseudomonadota</taxon>
        <taxon>Betaproteobacteria</taxon>
        <taxon>Burkholderiales</taxon>
        <taxon>Sutterellaceae</taxon>
        <taxon>Sutterella</taxon>
    </lineage>
</organism>
<feature type="domain" description="Rhodanese" evidence="7">
    <location>
        <begin position="484"/>
        <end position="568"/>
    </location>
</feature>
<dbReference type="InterPro" id="IPR023753">
    <property type="entry name" value="FAD/NAD-binding_dom"/>
</dbReference>
<keyword evidence="6" id="KW-0676">Redox-active center</keyword>
<gene>
    <name evidence="8" type="ORF">HMPREF9440_00193</name>
</gene>
<dbReference type="Proteomes" id="UP000004956">
    <property type="component" value="Unassembled WGS sequence"/>
</dbReference>
<dbReference type="Pfam" id="PF07992">
    <property type="entry name" value="Pyr_redox_2"/>
    <property type="match status" value="1"/>
</dbReference>
<protein>
    <submittedName>
        <fullName evidence="8">Pyridine nucleotide-disulfide oxidoreductase</fullName>
    </submittedName>
</protein>
<keyword evidence="3" id="KW-0285">Flavoprotein</keyword>
<comment type="cofactor">
    <cofactor evidence="1">
        <name>FAD</name>
        <dbReference type="ChEBI" id="CHEBI:57692"/>
    </cofactor>
</comment>
<proteinExistence type="inferred from homology"/>
<evidence type="ECO:0000256" key="6">
    <source>
        <dbReference type="ARBA" id="ARBA00023284"/>
    </source>
</evidence>
<dbReference type="SUPFAM" id="SSF52821">
    <property type="entry name" value="Rhodanese/Cell cycle control phosphatase"/>
    <property type="match status" value="1"/>
</dbReference>
<dbReference type="SUPFAM" id="SSF51905">
    <property type="entry name" value="FAD/NAD(P)-binding domain"/>
    <property type="match status" value="1"/>
</dbReference>
<dbReference type="RefSeq" id="WP_008540567.1">
    <property type="nucleotide sequence ID" value="NZ_JH604856.1"/>
</dbReference>
<accession>H3KBU6</accession>
<evidence type="ECO:0000259" key="7">
    <source>
        <dbReference type="PROSITE" id="PS50206"/>
    </source>
</evidence>
<evidence type="ECO:0000256" key="3">
    <source>
        <dbReference type="ARBA" id="ARBA00022630"/>
    </source>
</evidence>
<dbReference type="PANTHER" id="PTHR43429:SF1">
    <property type="entry name" value="NAD(P)H SULFUR OXIDOREDUCTASE (COA-DEPENDENT)"/>
    <property type="match status" value="1"/>
</dbReference>
<dbReference type="Gene3D" id="3.50.50.60">
    <property type="entry name" value="FAD/NAD(P)-binding domain"/>
    <property type="match status" value="2"/>
</dbReference>
<dbReference type="SUPFAM" id="SSF55424">
    <property type="entry name" value="FAD/NAD-linked reductases, dimerisation (C-terminal) domain"/>
    <property type="match status" value="1"/>
</dbReference>
<sequence length="568" mass="61210">MRIVIVGGVAAGIGTAVRLKRLRPEAEVVVFERGERVAFANCALPYYAAGRLAKGAGLYSTDAQTLREQQGVIVRERTEVTAIDRAARTVTVRDLETGKEETLSYAKLVLATGAAARVLPIEGLKECAHPMWRPEDAEMLARALKARPGLTVGVIGGGAVGLETAENVVEAGGTVHLMEYGRTIMGRNDPALSTAFRRWASKSHPGMHFHMETSVTKAERVGGKINLTLSDGTSLEVDYLVCAAGVAPRSELAAAAGLPLGARGSILVDRHMRTEDPDVYAVGDVAVSFDPMSGEFRPMMLAATAVKEARACADHIAAKFEARPTEGGFGTNAVSFFGMLWASTGKNEQTLQTEGLRLRRDYFTATAFRSNHVGWYPNSTPLLLKVLFDKTGKILGAQAIGRDGADKRIDVISTAMRFGATVYDLAQLDLCYAPQTGLPKDPVNTCGHIGENILNNLVRFIEPGELRALLAGEKPDLGDDVPNTPEGLTVLDVREAQELVEAPFDAPVQHIPLGELRERVDELPEGKTIAVLCRRGIRAYTAARVLDEAGYDNVFVITGGIEYWRATE</sequence>
<dbReference type="OrthoDB" id="9768666at2"/>
<evidence type="ECO:0000256" key="5">
    <source>
        <dbReference type="ARBA" id="ARBA00023002"/>
    </source>
</evidence>
<comment type="caution">
    <text evidence="8">The sequence shown here is derived from an EMBL/GenBank/DDBJ whole genome shotgun (WGS) entry which is preliminary data.</text>
</comment>
<evidence type="ECO:0000313" key="8">
    <source>
        <dbReference type="EMBL" id="EHY32417.1"/>
    </source>
</evidence>
<evidence type="ECO:0000313" key="9">
    <source>
        <dbReference type="Proteomes" id="UP000004956"/>
    </source>
</evidence>
<keyword evidence="4" id="KW-0274">FAD</keyword>
<evidence type="ECO:0000256" key="2">
    <source>
        <dbReference type="ARBA" id="ARBA00009130"/>
    </source>
</evidence>
<dbReference type="InterPro" id="IPR001763">
    <property type="entry name" value="Rhodanese-like_dom"/>
</dbReference>
<comment type="similarity">
    <text evidence="2">Belongs to the class-III pyridine nucleotide-disulfide oxidoreductase family.</text>
</comment>
<keyword evidence="9" id="KW-1185">Reference proteome</keyword>
<dbReference type="AlphaFoldDB" id="H3KBU6"/>
<dbReference type="PROSITE" id="PS50206">
    <property type="entry name" value="RHODANESE_3"/>
    <property type="match status" value="1"/>
</dbReference>
<dbReference type="InterPro" id="IPR036188">
    <property type="entry name" value="FAD/NAD-bd_sf"/>
</dbReference>
<reference evidence="8 9" key="1">
    <citation type="submission" date="2011-11" db="EMBL/GenBank/DDBJ databases">
        <authorList>
            <person name="Weinstock G."/>
            <person name="Sodergren E."/>
            <person name="Clifton S."/>
            <person name="Fulton L."/>
            <person name="Fulton B."/>
            <person name="Courtney L."/>
            <person name="Fronick C."/>
            <person name="Harrison M."/>
            <person name="Strong C."/>
            <person name="Farmer C."/>
            <person name="Delahaunty K."/>
            <person name="Markovic C."/>
            <person name="Hall O."/>
            <person name="Minx P."/>
            <person name="Tomlinson C."/>
            <person name="Mitreva M."/>
            <person name="Hou S."/>
            <person name="Chen J."/>
            <person name="Wollam A."/>
            <person name="Pepin K.H."/>
            <person name="Johnson M."/>
            <person name="Bhonagiri V."/>
            <person name="Zhang X."/>
            <person name="Suruliraj S."/>
            <person name="Warren W."/>
            <person name="Chinwalla A."/>
            <person name="Mardis E.R."/>
            <person name="Wilson R.K."/>
        </authorList>
    </citation>
    <scope>NUCLEOTIDE SEQUENCE [LARGE SCALE GENOMIC DNA]</scope>
    <source>
        <strain evidence="8 9">YIT 11816</strain>
    </source>
</reference>
<dbReference type="InterPro" id="IPR036873">
    <property type="entry name" value="Rhodanese-like_dom_sf"/>
</dbReference>
<dbReference type="InterPro" id="IPR004099">
    <property type="entry name" value="Pyr_nucl-diS_OxRdtase_dimer"/>
</dbReference>
<dbReference type="GO" id="GO:0016491">
    <property type="term" value="F:oxidoreductase activity"/>
    <property type="evidence" value="ECO:0007669"/>
    <property type="project" value="UniProtKB-KW"/>
</dbReference>
<dbReference type="PATRIC" id="fig|762967.3.peg.164"/>
<evidence type="ECO:0000256" key="4">
    <source>
        <dbReference type="ARBA" id="ARBA00022827"/>
    </source>
</evidence>
<name>H3KBU6_9BURK</name>